<keyword evidence="2" id="KW-1185">Reference proteome</keyword>
<name>A0AAW2Z8Q3_9EUKA</name>
<comment type="caution">
    <text evidence="1">The sequence shown here is derived from an EMBL/GenBank/DDBJ whole genome shotgun (WGS) entry which is preliminary data.</text>
</comment>
<dbReference type="Proteomes" id="UP001431209">
    <property type="component" value="Unassembled WGS sequence"/>
</dbReference>
<dbReference type="EMBL" id="JAOPGA020001169">
    <property type="protein sequence ID" value="KAL0485800.1"/>
    <property type="molecule type" value="Genomic_DNA"/>
</dbReference>
<dbReference type="AlphaFoldDB" id="A0AAW2Z8Q3"/>
<accession>A0AAW2Z8Q3</accession>
<gene>
    <name evidence="1" type="ORF">AKO1_003354</name>
</gene>
<proteinExistence type="predicted"/>
<evidence type="ECO:0000313" key="1">
    <source>
        <dbReference type="EMBL" id="KAL0485800.1"/>
    </source>
</evidence>
<protein>
    <submittedName>
        <fullName evidence="1">Ccl1</fullName>
    </submittedName>
</protein>
<evidence type="ECO:0000313" key="2">
    <source>
        <dbReference type="Proteomes" id="UP001431209"/>
    </source>
</evidence>
<reference evidence="1 2" key="1">
    <citation type="submission" date="2024-03" db="EMBL/GenBank/DDBJ databases">
        <title>The Acrasis kona genome and developmental transcriptomes reveal deep origins of eukaryotic multicellular pathways.</title>
        <authorList>
            <person name="Sheikh S."/>
            <person name="Fu C.-J."/>
            <person name="Brown M.W."/>
            <person name="Baldauf S.L."/>
        </authorList>
    </citation>
    <scope>NUCLEOTIDE SEQUENCE [LARGE SCALE GENOMIC DNA]</scope>
    <source>
        <strain evidence="1 2">ATCC MYA-3509</strain>
    </source>
</reference>
<sequence>MFDYKTTKKRVEENLKPYFRFKEVPVQEDKYIAFTSEEEGIKDTLVDYLERQKEHLPQVFEQRYRKMKASITDLHAVPINVNEGINVEPKFVLQSKINLMMYLERLRSLTSDVAHAMYVADGKLTYGD</sequence>
<organism evidence="1 2">
    <name type="scientific">Acrasis kona</name>
    <dbReference type="NCBI Taxonomy" id="1008807"/>
    <lineage>
        <taxon>Eukaryota</taxon>
        <taxon>Discoba</taxon>
        <taxon>Heterolobosea</taxon>
        <taxon>Tetramitia</taxon>
        <taxon>Eutetramitia</taxon>
        <taxon>Acrasidae</taxon>
        <taxon>Acrasis</taxon>
    </lineage>
</organism>